<sequence>DTKLFVILCQALNIPVITEDSNLNIKKCGFRSDEHIKKLQLIEKIFRNRYV</sequence>
<comment type="caution">
    <text evidence="1">The sequence shown here is derived from an EMBL/GenBank/DDBJ whole genome shotgun (WGS) entry which is preliminary data.</text>
</comment>
<gene>
    <name evidence="1" type="ORF">BCR32DRAFT_196914</name>
</gene>
<dbReference type="EMBL" id="MCFG01000076">
    <property type="protein sequence ID" value="ORX83272.1"/>
    <property type="molecule type" value="Genomic_DNA"/>
</dbReference>
<dbReference type="OrthoDB" id="10335756at2759"/>
<dbReference type="Proteomes" id="UP000193944">
    <property type="component" value="Unassembled WGS sequence"/>
</dbReference>
<keyword evidence="2" id="KW-1185">Reference proteome</keyword>
<evidence type="ECO:0000313" key="2">
    <source>
        <dbReference type="Proteomes" id="UP000193944"/>
    </source>
</evidence>
<protein>
    <recommendedName>
        <fullName evidence="3">PIN domain-containing protein</fullName>
    </recommendedName>
</protein>
<proteinExistence type="predicted"/>
<feature type="non-terminal residue" evidence="1">
    <location>
        <position position="51"/>
    </location>
</feature>
<evidence type="ECO:0000313" key="1">
    <source>
        <dbReference type="EMBL" id="ORX83272.1"/>
    </source>
</evidence>
<name>A0A1Y1XC25_9FUNG</name>
<reference evidence="1 2" key="2">
    <citation type="submission" date="2016-08" db="EMBL/GenBank/DDBJ databases">
        <title>Pervasive Adenine N6-methylation of Active Genes in Fungi.</title>
        <authorList>
            <consortium name="DOE Joint Genome Institute"/>
            <person name="Mondo S.J."/>
            <person name="Dannebaum R.O."/>
            <person name="Kuo R.C."/>
            <person name="Labutti K."/>
            <person name="Haridas S."/>
            <person name="Kuo A."/>
            <person name="Salamov A."/>
            <person name="Ahrendt S.R."/>
            <person name="Lipzen A."/>
            <person name="Sullivan W."/>
            <person name="Andreopoulos W.B."/>
            <person name="Clum A."/>
            <person name="Lindquist E."/>
            <person name="Daum C."/>
            <person name="Ramamoorthy G.K."/>
            <person name="Gryganskyi A."/>
            <person name="Culley D."/>
            <person name="Magnuson J.K."/>
            <person name="James T.Y."/>
            <person name="O'Malley M.A."/>
            <person name="Stajich J.E."/>
            <person name="Spatafora J.W."/>
            <person name="Visel A."/>
            <person name="Grigoriev I.V."/>
        </authorList>
    </citation>
    <scope>NUCLEOTIDE SEQUENCE [LARGE SCALE GENOMIC DNA]</scope>
    <source>
        <strain evidence="1 2">S4</strain>
    </source>
</reference>
<reference evidence="1 2" key="1">
    <citation type="submission" date="2016-08" db="EMBL/GenBank/DDBJ databases">
        <title>A Parts List for Fungal Cellulosomes Revealed by Comparative Genomics.</title>
        <authorList>
            <consortium name="DOE Joint Genome Institute"/>
            <person name="Haitjema C.H."/>
            <person name="Gilmore S.P."/>
            <person name="Henske J.K."/>
            <person name="Solomon K.V."/>
            <person name="De Groot R."/>
            <person name="Kuo A."/>
            <person name="Mondo S.J."/>
            <person name="Salamov A.A."/>
            <person name="Labutti K."/>
            <person name="Zhao Z."/>
            <person name="Chiniquy J."/>
            <person name="Barry K."/>
            <person name="Brewer H.M."/>
            <person name="Purvine S.O."/>
            <person name="Wright A.T."/>
            <person name="Boxma B."/>
            <person name="Van Alen T."/>
            <person name="Hackstein J.H."/>
            <person name="Baker S.E."/>
            <person name="Grigoriev I.V."/>
            <person name="O'Malley M.A."/>
        </authorList>
    </citation>
    <scope>NUCLEOTIDE SEQUENCE [LARGE SCALE GENOMIC DNA]</scope>
    <source>
        <strain evidence="1 2">S4</strain>
    </source>
</reference>
<dbReference type="AlphaFoldDB" id="A0A1Y1XC25"/>
<evidence type="ECO:0008006" key="3">
    <source>
        <dbReference type="Google" id="ProtNLM"/>
    </source>
</evidence>
<feature type="non-terminal residue" evidence="1">
    <location>
        <position position="1"/>
    </location>
</feature>
<accession>A0A1Y1XC25</accession>
<organism evidence="1 2">
    <name type="scientific">Anaeromyces robustus</name>
    <dbReference type="NCBI Taxonomy" id="1754192"/>
    <lineage>
        <taxon>Eukaryota</taxon>
        <taxon>Fungi</taxon>
        <taxon>Fungi incertae sedis</taxon>
        <taxon>Chytridiomycota</taxon>
        <taxon>Chytridiomycota incertae sedis</taxon>
        <taxon>Neocallimastigomycetes</taxon>
        <taxon>Neocallimastigales</taxon>
        <taxon>Neocallimastigaceae</taxon>
        <taxon>Anaeromyces</taxon>
    </lineage>
</organism>